<keyword evidence="3" id="KW-1185">Reference proteome</keyword>
<name>A0A811S786_9POAL</name>
<feature type="region of interest" description="Disordered" evidence="1">
    <location>
        <begin position="56"/>
        <end position="94"/>
    </location>
</feature>
<evidence type="ECO:0000313" key="3">
    <source>
        <dbReference type="Proteomes" id="UP000604825"/>
    </source>
</evidence>
<gene>
    <name evidence="2" type="ORF">NCGR_LOCUS62485</name>
</gene>
<dbReference type="AlphaFoldDB" id="A0A811S786"/>
<accession>A0A811S786</accession>
<dbReference type="EMBL" id="CAJGYO010000019">
    <property type="protein sequence ID" value="CAD6338387.1"/>
    <property type="molecule type" value="Genomic_DNA"/>
</dbReference>
<reference evidence="2" key="1">
    <citation type="submission" date="2020-10" db="EMBL/GenBank/DDBJ databases">
        <authorList>
            <person name="Han B."/>
            <person name="Lu T."/>
            <person name="Zhao Q."/>
            <person name="Huang X."/>
            <person name="Zhao Y."/>
        </authorList>
    </citation>
    <scope>NUCLEOTIDE SEQUENCE</scope>
</reference>
<protein>
    <submittedName>
        <fullName evidence="2">Uncharacterized protein</fullName>
    </submittedName>
</protein>
<proteinExistence type="predicted"/>
<organism evidence="2 3">
    <name type="scientific">Miscanthus lutarioriparius</name>
    <dbReference type="NCBI Taxonomy" id="422564"/>
    <lineage>
        <taxon>Eukaryota</taxon>
        <taxon>Viridiplantae</taxon>
        <taxon>Streptophyta</taxon>
        <taxon>Embryophyta</taxon>
        <taxon>Tracheophyta</taxon>
        <taxon>Spermatophyta</taxon>
        <taxon>Magnoliopsida</taxon>
        <taxon>Liliopsida</taxon>
        <taxon>Poales</taxon>
        <taxon>Poaceae</taxon>
        <taxon>PACMAD clade</taxon>
        <taxon>Panicoideae</taxon>
        <taxon>Andropogonodae</taxon>
        <taxon>Andropogoneae</taxon>
        <taxon>Saccharinae</taxon>
        <taxon>Miscanthus</taxon>
    </lineage>
</organism>
<evidence type="ECO:0000256" key="1">
    <source>
        <dbReference type="SAM" id="MobiDB-lite"/>
    </source>
</evidence>
<comment type="caution">
    <text evidence="2">The sequence shown here is derived from an EMBL/GenBank/DDBJ whole genome shotgun (WGS) entry which is preliminary data.</text>
</comment>
<dbReference type="Proteomes" id="UP000604825">
    <property type="component" value="Unassembled WGS sequence"/>
</dbReference>
<evidence type="ECO:0000313" key="2">
    <source>
        <dbReference type="EMBL" id="CAD6338387.1"/>
    </source>
</evidence>
<sequence>MADPRSVRQASQLHAVVTTSGRIAHRPSAEHLLNSLTNCLSAPRHLRYVLSLFDRLPHPPLSSTTPPPRLPPGFRRRRLSRPPPPPHAPRGRPH</sequence>